<accession>A0A6M1LLR8</accession>
<dbReference type="Proteomes" id="UP000475385">
    <property type="component" value="Unassembled WGS sequence"/>
</dbReference>
<name>A0A6M1LLR8_9PROT</name>
<sequence length="175" mass="19434">MSKEPPRSLRAIETPAEIDRLLALWGKAFDDKAIPARQRPRLKPMGPGRRDGFTQWGAKVGGMEMNISLEEVTHNRWRIDHGNQGALALLDGQPALLRQWYVKRAPADASLSAKEIAEVTEEAPFYVTPGVHRGTPTERRLYQLVAMPEADVATIREQTAAAIARHAAALEKFGF</sequence>
<evidence type="ECO:0000313" key="1">
    <source>
        <dbReference type="EMBL" id="NGM21295.1"/>
    </source>
</evidence>
<protein>
    <submittedName>
        <fullName evidence="1">Uncharacterized protein</fullName>
    </submittedName>
</protein>
<evidence type="ECO:0000313" key="2">
    <source>
        <dbReference type="Proteomes" id="UP000475385"/>
    </source>
</evidence>
<organism evidence="1 2">
    <name type="scientific">Falsiroseomonas algicola</name>
    <dbReference type="NCBI Taxonomy" id="2716930"/>
    <lineage>
        <taxon>Bacteria</taxon>
        <taxon>Pseudomonadati</taxon>
        <taxon>Pseudomonadota</taxon>
        <taxon>Alphaproteobacteria</taxon>
        <taxon>Acetobacterales</taxon>
        <taxon>Roseomonadaceae</taxon>
        <taxon>Falsiroseomonas</taxon>
    </lineage>
</organism>
<gene>
    <name evidence="1" type="ORF">G3576_14825</name>
</gene>
<dbReference type="RefSeq" id="WP_164695194.1">
    <property type="nucleotide sequence ID" value="NZ_JAAIKB010000005.1"/>
</dbReference>
<dbReference type="AlphaFoldDB" id="A0A6M1LLR8"/>
<keyword evidence="2" id="KW-1185">Reference proteome</keyword>
<dbReference type="EMBL" id="JAAIKB010000005">
    <property type="protein sequence ID" value="NGM21295.1"/>
    <property type="molecule type" value="Genomic_DNA"/>
</dbReference>
<reference evidence="1 2" key="2">
    <citation type="submission" date="2020-03" db="EMBL/GenBank/DDBJ databases">
        <title>Roseomonas stagni sp. nov., isolated from pond water in Japan.</title>
        <authorList>
            <person name="Furuhata K."/>
            <person name="Miyamoto H."/>
            <person name="Goto K."/>
        </authorList>
    </citation>
    <scope>NUCLEOTIDE SEQUENCE [LARGE SCALE GENOMIC DNA]</scope>
    <source>
        <strain evidence="1 2">PeD5</strain>
    </source>
</reference>
<comment type="caution">
    <text evidence="1">The sequence shown here is derived from an EMBL/GenBank/DDBJ whole genome shotgun (WGS) entry which is preliminary data.</text>
</comment>
<reference evidence="1 2" key="1">
    <citation type="submission" date="2020-02" db="EMBL/GenBank/DDBJ databases">
        <authorList>
            <person name="Kim H.M."/>
            <person name="Jeon C.O."/>
        </authorList>
    </citation>
    <scope>NUCLEOTIDE SEQUENCE [LARGE SCALE GENOMIC DNA]</scope>
    <source>
        <strain evidence="1 2">PeD5</strain>
    </source>
</reference>
<proteinExistence type="predicted"/>